<accession>A0A537IZC6</accession>
<evidence type="ECO:0000313" key="2">
    <source>
        <dbReference type="EMBL" id="TMI76412.1"/>
    </source>
</evidence>
<dbReference type="PANTHER" id="PTHR43640:SF1">
    <property type="entry name" value="THIOREDOXIN-DEPENDENT PEROXIREDOXIN"/>
    <property type="match status" value="1"/>
</dbReference>
<dbReference type="Gene3D" id="3.40.30.10">
    <property type="entry name" value="Glutaredoxin"/>
    <property type="match status" value="1"/>
</dbReference>
<feature type="domain" description="Thioredoxin" evidence="1">
    <location>
        <begin position="3"/>
        <end position="157"/>
    </location>
</feature>
<dbReference type="GO" id="GO:0016209">
    <property type="term" value="F:antioxidant activity"/>
    <property type="evidence" value="ECO:0007669"/>
    <property type="project" value="InterPro"/>
</dbReference>
<evidence type="ECO:0000259" key="1">
    <source>
        <dbReference type="PROSITE" id="PS51352"/>
    </source>
</evidence>
<dbReference type="PANTHER" id="PTHR43640">
    <property type="entry name" value="OS07G0260300 PROTEIN"/>
    <property type="match status" value="1"/>
</dbReference>
<comment type="caution">
    <text evidence="2">The sequence shown here is derived from an EMBL/GenBank/DDBJ whole genome shotgun (WGS) entry which is preliminary data.</text>
</comment>
<dbReference type="SUPFAM" id="SSF52833">
    <property type="entry name" value="Thioredoxin-like"/>
    <property type="match status" value="1"/>
</dbReference>
<proteinExistence type="predicted"/>
<dbReference type="InterPro" id="IPR013766">
    <property type="entry name" value="Thioredoxin_domain"/>
</dbReference>
<dbReference type="InterPro" id="IPR000866">
    <property type="entry name" value="AhpC/TSA"/>
</dbReference>
<dbReference type="GO" id="GO:0016491">
    <property type="term" value="F:oxidoreductase activity"/>
    <property type="evidence" value="ECO:0007669"/>
    <property type="project" value="InterPro"/>
</dbReference>
<dbReference type="Proteomes" id="UP000318834">
    <property type="component" value="Unassembled WGS sequence"/>
</dbReference>
<dbReference type="Pfam" id="PF00578">
    <property type="entry name" value="AhpC-TSA"/>
    <property type="match status" value="1"/>
</dbReference>
<dbReference type="InterPro" id="IPR047262">
    <property type="entry name" value="PRX-like1"/>
</dbReference>
<reference evidence="2 3" key="1">
    <citation type="journal article" date="2019" name="Nat. Microbiol.">
        <title>Mediterranean grassland soil C-N compound turnover is dependent on rainfall and depth, and is mediated by genomically divergent microorganisms.</title>
        <authorList>
            <person name="Diamond S."/>
            <person name="Andeer P.F."/>
            <person name="Li Z."/>
            <person name="Crits-Christoph A."/>
            <person name="Burstein D."/>
            <person name="Anantharaman K."/>
            <person name="Lane K.R."/>
            <person name="Thomas B.C."/>
            <person name="Pan C."/>
            <person name="Northen T.R."/>
            <person name="Banfield J.F."/>
        </authorList>
    </citation>
    <scope>NUCLEOTIDE SEQUENCE [LARGE SCALE GENOMIC DNA]</scope>
    <source>
        <strain evidence="2">NP_8</strain>
    </source>
</reference>
<dbReference type="EMBL" id="VBAP01000023">
    <property type="protein sequence ID" value="TMI76412.1"/>
    <property type="molecule type" value="Genomic_DNA"/>
</dbReference>
<name>A0A537IZC6_9BACT</name>
<dbReference type="InterPro" id="IPR036249">
    <property type="entry name" value="Thioredoxin-like_sf"/>
</dbReference>
<sequence>MAIALETKLIPFALKGTDEKEYRPENYGGAKVLGVIFSCNHCPYAQAWEGRLIEMQRDYAGRNVQFLLINSNDPAKYPDDSFPKMQRRAQEKGYPFPYLFDETQEVARQYGATRTPEIFLFDERRVLRYHGAPDDNYEDPGAVRQPYLRSAIEALLGGKTPPMTETKPVGCTIKWR</sequence>
<dbReference type="PROSITE" id="PS51352">
    <property type="entry name" value="THIOREDOXIN_2"/>
    <property type="match status" value="1"/>
</dbReference>
<protein>
    <submittedName>
        <fullName evidence="2">Thioredoxin family protein</fullName>
    </submittedName>
</protein>
<evidence type="ECO:0000313" key="3">
    <source>
        <dbReference type="Proteomes" id="UP000318834"/>
    </source>
</evidence>
<dbReference type="CDD" id="cd02969">
    <property type="entry name" value="PRX_like1"/>
    <property type="match status" value="1"/>
</dbReference>
<organism evidence="2 3">
    <name type="scientific">Candidatus Segetimicrobium genomatis</name>
    <dbReference type="NCBI Taxonomy" id="2569760"/>
    <lineage>
        <taxon>Bacteria</taxon>
        <taxon>Bacillati</taxon>
        <taxon>Candidatus Sysuimicrobiota</taxon>
        <taxon>Candidatus Sysuimicrobiia</taxon>
        <taxon>Candidatus Sysuimicrobiales</taxon>
        <taxon>Candidatus Segetimicrobiaceae</taxon>
        <taxon>Candidatus Segetimicrobium</taxon>
    </lineage>
</organism>
<gene>
    <name evidence="2" type="ORF">E6H05_03730</name>
</gene>
<dbReference type="AlphaFoldDB" id="A0A537IZC6"/>